<dbReference type="Pfam" id="PF23914">
    <property type="entry name" value="TPR_CcmH_CycH"/>
    <property type="match status" value="1"/>
</dbReference>
<dbReference type="PROSITE" id="PS50293">
    <property type="entry name" value="TPR_REGION"/>
    <property type="match status" value="1"/>
</dbReference>
<proteinExistence type="predicted"/>
<feature type="repeat" description="TPR" evidence="1">
    <location>
        <begin position="581"/>
        <end position="614"/>
    </location>
</feature>
<dbReference type="Pfam" id="PF13181">
    <property type="entry name" value="TPR_8"/>
    <property type="match status" value="1"/>
</dbReference>
<dbReference type="Proteomes" id="UP000553343">
    <property type="component" value="Unassembled WGS sequence"/>
</dbReference>
<dbReference type="RefSeq" id="WP_178365150.1">
    <property type="nucleotide sequence ID" value="NZ_JACADJ010000003.1"/>
</dbReference>
<dbReference type="SMART" id="SM00028">
    <property type="entry name" value="TPR"/>
    <property type="match status" value="12"/>
</dbReference>
<reference evidence="4 5" key="1">
    <citation type="submission" date="2020-06" db="EMBL/GenBank/DDBJ databases">
        <title>High-quality draft genome of sulfate reducer Desulfobacter latus type strain AcrS2 isolated from marine sediment.</title>
        <authorList>
            <person name="Hoppe M."/>
            <person name="Larsen C.K."/>
            <person name="Marshall I.P.G."/>
            <person name="Schramm A."/>
            <person name="Marietou A.G."/>
        </authorList>
    </citation>
    <scope>NUCLEOTIDE SEQUENCE [LARGE SCALE GENOMIC DNA]</scope>
    <source>
        <strain evidence="4 5">AcRS2</strain>
    </source>
</reference>
<name>A0A850T8K7_9BACT</name>
<organism evidence="4 5">
    <name type="scientific">Desulfobacter latus</name>
    <dbReference type="NCBI Taxonomy" id="2292"/>
    <lineage>
        <taxon>Bacteria</taxon>
        <taxon>Pseudomonadati</taxon>
        <taxon>Thermodesulfobacteriota</taxon>
        <taxon>Desulfobacteria</taxon>
        <taxon>Desulfobacterales</taxon>
        <taxon>Desulfobacteraceae</taxon>
        <taxon>Desulfobacter</taxon>
    </lineage>
</organism>
<dbReference type="InterPro" id="IPR011990">
    <property type="entry name" value="TPR-like_helical_dom_sf"/>
</dbReference>
<evidence type="ECO:0000313" key="5">
    <source>
        <dbReference type="Proteomes" id="UP000553343"/>
    </source>
</evidence>
<feature type="repeat" description="TPR" evidence="1">
    <location>
        <begin position="202"/>
        <end position="235"/>
    </location>
</feature>
<feature type="domain" description="Cytochrome c-type biogenesis protein H TPR" evidence="3">
    <location>
        <begin position="45"/>
        <end position="154"/>
    </location>
</feature>
<dbReference type="AlphaFoldDB" id="A0A850T8K7"/>
<dbReference type="PANTHER" id="PTHR12558">
    <property type="entry name" value="CELL DIVISION CYCLE 16,23,27"/>
    <property type="match status" value="1"/>
</dbReference>
<dbReference type="Pfam" id="PF13432">
    <property type="entry name" value="TPR_16"/>
    <property type="match status" value="2"/>
</dbReference>
<evidence type="ECO:0000259" key="3">
    <source>
        <dbReference type="Pfam" id="PF23914"/>
    </source>
</evidence>
<dbReference type="Gene3D" id="1.25.40.10">
    <property type="entry name" value="Tetratricopeptide repeat domain"/>
    <property type="match status" value="3"/>
</dbReference>
<dbReference type="Pfam" id="PF14559">
    <property type="entry name" value="TPR_19"/>
    <property type="match status" value="1"/>
</dbReference>
<comment type="caution">
    <text evidence="4">The sequence shown here is derived from an EMBL/GenBank/DDBJ whole genome shotgun (WGS) entry which is preliminary data.</text>
</comment>
<protein>
    <submittedName>
        <fullName evidence="4">Tetratricopeptide repeat protein</fullName>
    </submittedName>
</protein>
<feature type="repeat" description="TPR" evidence="1">
    <location>
        <begin position="411"/>
        <end position="444"/>
    </location>
</feature>
<dbReference type="PANTHER" id="PTHR12558:SF13">
    <property type="entry name" value="CELL DIVISION CYCLE PROTEIN 27 HOMOLOG"/>
    <property type="match status" value="1"/>
</dbReference>
<gene>
    <name evidence="4" type="ORF">HXW94_01570</name>
</gene>
<evidence type="ECO:0000256" key="1">
    <source>
        <dbReference type="PROSITE-ProRule" id="PRU00339"/>
    </source>
</evidence>
<feature type="chain" id="PRO_5032775945" evidence="2">
    <location>
        <begin position="25"/>
        <end position="736"/>
    </location>
</feature>
<accession>A0A850T8K7</accession>
<keyword evidence="2" id="KW-0732">Signal</keyword>
<keyword evidence="1" id="KW-0802">TPR repeat</keyword>
<dbReference type="EMBL" id="JACADJ010000003">
    <property type="protein sequence ID" value="NWH03696.1"/>
    <property type="molecule type" value="Genomic_DNA"/>
</dbReference>
<evidence type="ECO:0000256" key="2">
    <source>
        <dbReference type="SAM" id="SignalP"/>
    </source>
</evidence>
<feature type="repeat" description="TPR" evidence="1">
    <location>
        <begin position="547"/>
        <end position="580"/>
    </location>
</feature>
<dbReference type="PROSITE" id="PS50005">
    <property type="entry name" value="TPR"/>
    <property type="match status" value="6"/>
</dbReference>
<feature type="repeat" description="TPR" evidence="1">
    <location>
        <begin position="66"/>
        <end position="99"/>
    </location>
</feature>
<feature type="repeat" description="TPR" evidence="1">
    <location>
        <begin position="32"/>
        <end position="65"/>
    </location>
</feature>
<dbReference type="InterPro" id="IPR056413">
    <property type="entry name" value="TPR_CcmH_CycH"/>
</dbReference>
<feature type="signal peptide" evidence="2">
    <location>
        <begin position="1"/>
        <end position="24"/>
    </location>
</feature>
<dbReference type="InterPro" id="IPR019734">
    <property type="entry name" value="TPR_rpt"/>
</dbReference>
<sequence>MMAAKSFKTRFGLLALGLAFVLVACGTPEEKKTAFYEKGKAFFEQGDFVKARLELKNALQIDPEFAQAHHMLGRTALGLKNPKAAFQQFATAVKLDPDHIDARLEMARMFAGAKMYDQSLAQVAEVLGRDPENTEALYLQATVYLQQKDTVQVKKVLDSLGGPAGKADKYFLLTAAYQQLSGAVKASAKTLEQGLESHPESMPLILALAKYYGSMKDLERVEEYLQKAVSVAPDTDGIKLNLAWLYLVKKEPEKALSQVNNLVTTNIENDRLRIAGAVLLMKGGLKDEGLKLIKEGLAMHPKVYTYYAVLSEINLKSKKIKDAEAMLEKFIALGEEAARNDMIKAKLSLGKLKLLQKQVDEAEVLIDQVLADDTENADARYLKGRIFLAKGDGPGAVTKFRSVINDYPEHIDGYLGLANAHAINKDFDLALDVLQTALKKKPDATGILQAMVRINLAKKDTAAAEENLKEIVSLDPYNLGAIAGLGDFYLAMNRYDDALAQYDKLKIRKKGEALGMLKTANALARQNKLDQAIEEMTAGYEANSKSSVFITSLARLYMKEGRYKAAIEKFKEAVEVSPDNRFAWFGLAQAHELLKDYAGAMAVYEQILTVHPKSWMAANNLASYLTDFNPTDESLDRAVKLAEEANKLNPGSPLVADTLGWALFKKGDVKQAETYISKAYEKMPDNGIVAYHMGAVSHQLGNRKAAAAALKKVMANDSDFPGRDEAVSIYQQFYAN</sequence>
<dbReference type="PROSITE" id="PS51257">
    <property type="entry name" value="PROKAR_LIPOPROTEIN"/>
    <property type="match status" value="1"/>
</dbReference>
<dbReference type="SUPFAM" id="SSF48452">
    <property type="entry name" value="TPR-like"/>
    <property type="match status" value="3"/>
</dbReference>
<evidence type="ECO:0000313" key="4">
    <source>
        <dbReference type="EMBL" id="NWH03696.1"/>
    </source>
</evidence>
<keyword evidence="5" id="KW-1185">Reference proteome</keyword>